<evidence type="ECO:0000313" key="2">
    <source>
        <dbReference type="EMBL" id="KAL1404436.1"/>
    </source>
</evidence>
<dbReference type="Proteomes" id="UP001562425">
    <property type="component" value="Unassembled WGS sequence"/>
</dbReference>
<gene>
    <name evidence="2" type="ORF">pipiens_005355</name>
</gene>
<feature type="compositionally biased region" description="Polar residues" evidence="1">
    <location>
        <begin position="406"/>
        <end position="419"/>
    </location>
</feature>
<evidence type="ECO:0000256" key="1">
    <source>
        <dbReference type="SAM" id="MobiDB-lite"/>
    </source>
</evidence>
<feature type="region of interest" description="Disordered" evidence="1">
    <location>
        <begin position="406"/>
        <end position="447"/>
    </location>
</feature>
<evidence type="ECO:0000313" key="3">
    <source>
        <dbReference type="Proteomes" id="UP001562425"/>
    </source>
</evidence>
<organism evidence="2 3">
    <name type="scientific">Culex pipiens pipiens</name>
    <name type="common">Northern house mosquito</name>
    <dbReference type="NCBI Taxonomy" id="38569"/>
    <lineage>
        <taxon>Eukaryota</taxon>
        <taxon>Metazoa</taxon>
        <taxon>Ecdysozoa</taxon>
        <taxon>Arthropoda</taxon>
        <taxon>Hexapoda</taxon>
        <taxon>Insecta</taxon>
        <taxon>Pterygota</taxon>
        <taxon>Neoptera</taxon>
        <taxon>Endopterygota</taxon>
        <taxon>Diptera</taxon>
        <taxon>Nematocera</taxon>
        <taxon>Culicoidea</taxon>
        <taxon>Culicidae</taxon>
        <taxon>Culicinae</taxon>
        <taxon>Culicini</taxon>
        <taxon>Culex</taxon>
        <taxon>Culex</taxon>
    </lineage>
</organism>
<accession>A0ABD1DXG6</accession>
<feature type="region of interest" description="Disordered" evidence="1">
    <location>
        <begin position="543"/>
        <end position="572"/>
    </location>
</feature>
<feature type="region of interest" description="Disordered" evidence="1">
    <location>
        <begin position="341"/>
        <end position="390"/>
    </location>
</feature>
<name>A0ABD1DXG6_CULPP</name>
<keyword evidence="3" id="KW-1185">Reference proteome</keyword>
<dbReference type="AlphaFoldDB" id="A0ABD1DXG6"/>
<sequence length="607" mass="66081">MLLTFLDRLLMFRPITSDSKDTSKGQFGDCLEVPQLSLSETPNGVDPTRKAVKYVKSPQKRSPSPNLFPEQSIDWRQYLVHHHSGCSCQFCRWPQYKCVALLALAGYARVAFLSDNHEQCHQLYSALSEFWAQRSDGFEAGGELLGQREEFLTMMARAFMNYGQLLMKHGQPDNARRELGKSLEMVRGIGGGVDPGLVQDIEMNLQALEDGSKFGGKSKPSGAASFAEFIKQNAHLEPVPVVRTNKFLLKTPKVGPSRVIPKTASRADDLLKQVARKRLKTTLAENNHSHETELISAMTGLSCGSERRLKTTVSIFVDSPEKPSASGRLQPGKKKLFCKETYSAEQDETSPKKPSRGRNIVGETPAAAPKPTRKKRLPLSPTLHASSSTESFKDALVNGLQCSTPKATSVTTRTRAGRTTSKKSKPTIEYPKLGRAKSKSPKQNHSFNSSFRDVLLKSITESAKQRPAAAAAADSSVIVLDDSDDVINTSIAENTSISNNCGGVLSLKKYSDRKVYGSTRKKIPAKTRLQFDSSVVDITTPVSSPAVTPASGSGGGSSAETVQVVKRTRGRPRVVKTTEVTPEMGEVAVSGKVTRTTRKVRGKAGAI</sequence>
<proteinExistence type="predicted"/>
<comment type="caution">
    <text evidence="2">The sequence shown here is derived from an EMBL/GenBank/DDBJ whole genome shotgun (WGS) entry which is preliminary data.</text>
</comment>
<reference evidence="2 3" key="1">
    <citation type="submission" date="2024-05" db="EMBL/GenBank/DDBJ databases">
        <title>Culex pipiens pipiens assembly and annotation.</title>
        <authorList>
            <person name="Alout H."/>
            <person name="Durand T."/>
        </authorList>
    </citation>
    <scope>NUCLEOTIDE SEQUENCE [LARGE SCALE GENOMIC DNA]</scope>
    <source>
        <strain evidence="2">HA-2024</strain>
        <tissue evidence="2">Whole body</tissue>
    </source>
</reference>
<protein>
    <submittedName>
        <fullName evidence="2">Uncharacterized protein</fullName>
    </submittedName>
</protein>
<dbReference type="EMBL" id="JBEHCU010000426">
    <property type="protein sequence ID" value="KAL1404436.1"/>
    <property type="molecule type" value="Genomic_DNA"/>
</dbReference>